<comment type="caution">
    <text evidence="1">The sequence shown here is derived from an EMBL/GenBank/DDBJ whole genome shotgun (WGS) entry which is preliminary data.</text>
</comment>
<name>A0ACC2PBJ8_9HYME</name>
<keyword evidence="2" id="KW-1185">Reference proteome</keyword>
<evidence type="ECO:0000313" key="1">
    <source>
        <dbReference type="EMBL" id="KAJ8680669.1"/>
    </source>
</evidence>
<dbReference type="EMBL" id="CM056742">
    <property type="protein sequence ID" value="KAJ8680669.1"/>
    <property type="molecule type" value="Genomic_DNA"/>
</dbReference>
<organism evidence="1 2">
    <name type="scientific">Eretmocerus hayati</name>
    <dbReference type="NCBI Taxonomy" id="131215"/>
    <lineage>
        <taxon>Eukaryota</taxon>
        <taxon>Metazoa</taxon>
        <taxon>Ecdysozoa</taxon>
        <taxon>Arthropoda</taxon>
        <taxon>Hexapoda</taxon>
        <taxon>Insecta</taxon>
        <taxon>Pterygota</taxon>
        <taxon>Neoptera</taxon>
        <taxon>Endopterygota</taxon>
        <taxon>Hymenoptera</taxon>
        <taxon>Apocrita</taxon>
        <taxon>Proctotrupomorpha</taxon>
        <taxon>Chalcidoidea</taxon>
        <taxon>Aphelinidae</taxon>
        <taxon>Aphelininae</taxon>
        <taxon>Eretmocerus</taxon>
    </lineage>
</organism>
<protein>
    <submittedName>
        <fullName evidence="1">Uncharacterized protein</fullName>
    </submittedName>
</protein>
<gene>
    <name evidence="1" type="ORF">QAD02_016456</name>
</gene>
<reference evidence="1" key="1">
    <citation type="submission" date="2023-04" db="EMBL/GenBank/DDBJ databases">
        <title>A chromosome-level genome assembly of the parasitoid wasp Eretmocerus hayati.</title>
        <authorList>
            <person name="Zhong Y."/>
            <person name="Liu S."/>
            <person name="Liu Y."/>
        </authorList>
    </citation>
    <scope>NUCLEOTIDE SEQUENCE</scope>
    <source>
        <strain evidence="1">ZJU_SS_LIU_2023</strain>
    </source>
</reference>
<dbReference type="Proteomes" id="UP001239111">
    <property type="component" value="Chromosome 2"/>
</dbReference>
<sequence>MSQKKVADNEGCKYKVESNDQVGRFLVAGKQLEAGEEILSELPFVVGPKASTYLQCLSCYTPWPPEEDSRPLCSHCGWPVCGTECENATWHNEYECKIFAEAKEKFDVEAALNDEHPNGIPHYECITPLRLLLASERDTERWNSEVKIMEAHNKLRSQQSQWKVDHVNIVEYLRKRLKLERFSEESIQTACGILEINCHEIRTSKGFLARALYPKVSIMNHSCVSNTSHSVVPGDYRVYLRTTVPVASGAELFGSYTHAMLPTLLRREHLQESKHFACACNRCADPTELGTHLSSLKCNKCDNGVVVSLDSLDPESQWKCTHCEFSTSGGAVSRVMHIIQAEMDQVEAYTAADGPDAIQVREDFMKKYKSVLHPRHALLTIPRYSLSQLYGRVEEYFLDDLPDVVLEHKAEMCRLLLQVLDKVEPGMTRSRGMVLYELHAPLLFIARTQWNAGVIDNAALKSKMTEAASILIESAKILELEPEGTPEHEISKGAREALEQLNKSMSEL</sequence>
<accession>A0ACC2PBJ8</accession>
<evidence type="ECO:0000313" key="2">
    <source>
        <dbReference type="Proteomes" id="UP001239111"/>
    </source>
</evidence>
<proteinExistence type="predicted"/>